<dbReference type="EMBL" id="BIMW01000075">
    <property type="protein sequence ID" value="GCE93564.1"/>
    <property type="molecule type" value="Genomic_DNA"/>
</dbReference>
<organism evidence="1 2">
    <name type="scientific">Limnospira platensis NIES-46</name>
    <dbReference type="NCBI Taxonomy" id="1236695"/>
    <lineage>
        <taxon>Bacteria</taxon>
        <taxon>Bacillati</taxon>
        <taxon>Cyanobacteriota</taxon>
        <taxon>Cyanophyceae</taxon>
        <taxon>Oscillatoriophycideae</taxon>
        <taxon>Oscillatoriales</taxon>
        <taxon>Sirenicapillariaceae</taxon>
        <taxon>Limnospira</taxon>
    </lineage>
</organism>
<protein>
    <submittedName>
        <fullName evidence="1">Uncharacterized protein</fullName>
    </submittedName>
</protein>
<evidence type="ECO:0000313" key="1">
    <source>
        <dbReference type="EMBL" id="GCE93564.1"/>
    </source>
</evidence>
<keyword evidence="2" id="KW-1185">Reference proteome</keyword>
<dbReference type="Proteomes" id="UP000326169">
    <property type="component" value="Unassembled WGS sequence"/>
</dbReference>
<accession>A0A5M3T1U1</accession>
<reference evidence="1 2" key="1">
    <citation type="journal article" date="2019" name="J Genomics">
        <title>The Draft Genome of a Hydrogen-producing Cyanobacterium, Arthrospira platensis NIES-46.</title>
        <authorList>
            <person name="Suzuki S."/>
            <person name="Yamaguchi H."/>
            <person name="Kawachi M."/>
        </authorList>
    </citation>
    <scope>NUCLEOTIDE SEQUENCE [LARGE SCALE GENOMIC DNA]</scope>
    <source>
        <strain evidence="1 2">NIES-46</strain>
    </source>
</reference>
<proteinExistence type="predicted"/>
<name>A0A5M3T1U1_LIMPL</name>
<comment type="caution">
    <text evidence="1">The sequence shown here is derived from an EMBL/GenBank/DDBJ whole genome shotgun (WGS) entry which is preliminary data.</text>
</comment>
<evidence type="ECO:0000313" key="2">
    <source>
        <dbReference type="Proteomes" id="UP000326169"/>
    </source>
</evidence>
<gene>
    <name evidence="1" type="ORF">NIES46_16150</name>
</gene>
<sequence length="46" mass="5432">MMVYNREDTHQNPAHNISFANLYGEINLNRKILLRIVAILLKIPRK</sequence>